<evidence type="ECO:0000313" key="2">
    <source>
        <dbReference type="Proteomes" id="UP000499080"/>
    </source>
</evidence>
<gene>
    <name evidence="1" type="ORF">AVEN_240099_1</name>
</gene>
<name>A0A4Y2NG76_ARAVE</name>
<comment type="caution">
    <text evidence="1">The sequence shown here is derived from an EMBL/GenBank/DDBJ whole genome shotgun (WGS) entry which is preliminary data.</text>
</comment>
<dbReference type="Proteomes" id="UP000499080">
    <property type="component" value="Unassembled WGS sequence"/>
</dbReference>
<proteinExistence type="predicted"/>
<keyword evidence="2" id="KW-1185">Reference proteome</keyword>
<dbReference type="EMBL" id="BGPR01009162">
    <property type="protein sequence ID" value="GBN38331.1"/>
    <property type="molecule type" value="Genomic_DNA"/>
</dbReference>
<dbReference type="AlphaFoldDB" id="A0A4Y2NG76"/>
<protein>
    <submittedName>
        <fullName evidence="1">Uncharacterized protein</fullName>
    </submittedName>
</protein>
<organism evidence="1 2">
    <name type="scientific">Araneus ventricosus</name>
    <name type="common">Orbweaver spider</name>
    <name type="synonym">Epeira ventricosa</name>
    <dbReference type="NCBI Taxonomy" id="182803"/>
    <lineage>
        <taxon>Eukaryota</taxon>
        <taxon>Metazoa</taxon>
        <taxon>Ecdysozoa</taxon>
        <taxon>Arthropoda</taxon>
        <taxon>Chelicerata</taxon>
        <taxon>Arachnida</taxon>
        <taxon>Araneae</taxon>
        <taxon>Araneomorphae</taxon>
        <taxon>Entelegynae</taxon>
        <taxon>Araneoidea</taxon>
        <taxon>Araneidae</taxon>
        <taxon>Araneus</taxon>
    </lineage>
</organism>
<accession>A0A4Y2NG76</accession>
<reference evidence="1 2" key="1">
    <citation type="journal article" date="2019" name="Sci. Rep.">
        <title>Orb-weaving spider Araneus ventricosus genome elucidates the spidroin gene catalogue.</title>
        <authorList>
            <person name="Kono N."/>
            <person name="Nakamura H."/>
            <person name="Ohtoshi R."/>
            <person name="Moran D.A.P."/>
            <person name="Shinohara A."/>
            <person name="Yoshida Y."/>
            <person name="Fujiwara M."/>
            <person name="Mori M."/>
            <person name="Tomita M."/>
            <person name="Arakawa K."/>
        </authorList>
    </citation>
    <scope>NUCLEOTIDE SEQUENCE [LARGE SCALE GENOMIC DNA]</scope>
</reference>
<sequence>MFAKVVWCGQPLLGYSLGTSSVLGDHCHLFGHKLNAYPHIRRSCNLTCCFRMKFNAHEFCKKSAFSRRFLLLGSSVSNPRIRLATLSVRLIVL</sequence>
<evidence type="ECO:0000313" key="1">
    <source>
        <dbReference type="EMBL" id="GBN38331.1"/>
    </source>
</evidence>